<evidence type="ECO:0000256" key="5">
    <source>
        <dbReference type="ARBA" id="ARBA00022723"/>
    </source>
</evidence>
<dbReference type="RefSeq" id="WP_204425254.1">
    <property type="nucleotide sequence ID" value="NZ_CP070228.1"/>
</dbReference>
<reference evidence="12 13" key="1">
    <citation type="submission" date="2021-02" db="EMBL/GenBank/DDBJ databases">
        <title>Complete Genome Sequence of Arcanobacterium phocisimile strain DSM 26142T from a harbour seal.</title>
        <authorList>
            <person name="Borowiak M."/>
            <person name="Alssahen M."/>
            <person name="Malorny B."/>
            <person name="Laemmler C."/>
            <person name="Siebert U."/>
            <person name="Ploetz M."/>
            <person name="Abdulmawjood A."/>
        </authorList>
    </citation>
    <scope>NUCLEOTIDE SEQUENCE [LARGE SCALE GENOMIC DNA]</scope>
    <source>
        <strain evidence="12 13">DSM 26142</strain>
    </source>
</reference>
<evidence type="ECO:0000256" key="1">
    <source>
        <dbReference type="ARBA" id="ARBA00003208"/>
    </source>
</evidence>
<comment type="function">
    <text evidence="1">Could be a 3Fe-4S cluster-containing protein.</text>
</comment>
<evidence type="ECO:0000256" key="10">
    <source>
        <dbReference type="SAM" id="MobiDB-lite"/>
    </source>
</evidence>
<dbReference type="Gene3D" id="3.30.70.20">
    <property type="match status" value="1"/>
</dbReference>
<dbReference type="PIRSF" id="PIRSF036548">
    <property type="entry name" value="Fdx_FixX"/>
    <property type="match status" value="1"/>
</dbReference>
<gene>
    <name evidence="12" type="ORF">JTE88_02890</name>
</gene>
<evidence type="ECO:0000256" key="4">
    <source>
        <dbReference type="ARBA" id="ARBA00022448"/>
    </source>
</evidence>
<keyword evidence="4" id="KW-0813">Transport</keyword>
<dbReference type="InterPro" id="IPR012206">
    <property type="entry name" value="Fd_FixX"/>
</dbReference>
<accession>A0ABX7IIZ4</accession>
<feature type="domain" description="4Fe-4S ferredoxin-type" evidence="11">
    <location>
        <begin position="60"/>
        <end position="89"/>
    </location>
</feature>
<comment type="similarity">
    <text evidence="2">To ferredoxins from P.putida and C.tartarivorum, ferredoxin I from A.vinelandii, ferredoxin II from D.desulfuricans.</text>
</comment>
<keyword evidence="7" id="KW-0408">Iron</keyword>
<keyword evidence="8" id="KW-0411">Iron-sulfur</keyword>
<evidence type="ECO:0000256" key="2">
    <source>
        <dbReference type="ARBA" id="ARBA00009192"/>
    </source>
</evidence>
<protein>
    <recommendedName>
        <fullName evidence="3">Ferredoxin-like protein</fullName>
    </recommendedName>
</protein>
<dbReference type="PANTHER" id="PTHR43082:SF3">
    <property type="entry name" value="FERREDOXIN-LIKE PROTEIN YDIT"/>
    <property type="match status" value="1"/>
</dbReference>
<keyword evidence="5" id="KW-0479">Metal-binding</keyword>
<dbReference type="InterPro" id="IPR007859">
    <property type="entry name" value="ETF-QO/FixX_C"/>
</dbReference>
<dbReference type="EMBL" id="CP070228">
    <property type="protein sequence ID" value="QRV02700.1"/>
    <property type="molecule type" value="Genomic_DNA"/>
</dbReference>
<proteinExistence type="predicted"/>
<evidence type="ECO:0000259" key="11">
    <source>
        <dbReference type="PROSITE" id="PS51379"/>
    </source>
</evidence>
<keyword evidence="9" id="KW-0535">Nitrogen fixation</keyword>
<dbReference type="InterPro" id="IPR017896">
    <property type="entry name" value="4Fe4S_Fe-S-bd"/>
</dbReference>
<evidence type="ECO:0000256" key="3">
    <source>
        <dbReference type="ARBA" id="ARBA00020378"/>
    </source>
</evidence>
<evidence type="ECO:0000256" key="9">
    <source>
        <dbReference type="ARBA" id="ARBA00023231"/>
    </source>
</evidence>
<sequence length="100" mass="10581">MAKSEFSLPPLNRRLAGNSYETDDGNSHIEVHQEALAASGFADTLIRICPAKVYSKNPDGTVAAEYAACLECGTCLAAAPAGTLSWHYPDSGMGISYREG</sequence>
<evidence type="ECO:0000256" key="7">
    <source>
        <dbReference type="ARBA" id="ARBA00023004"/>
    </source>
</evidence>
<keyword evidence="6" id="KW-0249">Electron transport</keyword>
<dbReference type="PROSITE" id="PS51379">
    <property type="entry name" value="4FE4S_FER_2"/>
    <property type="match status" value="1"/>
</dbReference>
<feature type="region of interest" description="Disordered" evidence="10">
    <location>
        <begin position="1"/>
        <end position="24"/>
    </location>
</feature>
<name>A0ABX7IIZ4_9ACTO</name>
<dbReference type="PANTHER" id="PTHR43082">
    <property type="entry name" value="FERREDOXIN-LIKE"/>
    <property type="match status" value="1"/>
</dbReference>
<dbReference type="Proteomes" id="UP000602653">
    <property type="component" value="Chromosome"/>
</dbReference>
<organism evidence="12 13">
    <name type="scientific">Arcanobacterium phocisimile</name>
    <dbReference type="NCBI Taxonomy" id="1302235"/>
    <lineage>
        <taxon>Bacteria</taxon>
        <taxon>Bacillati</taxon>
        <taxon>Actinomycetota</taxon>
        <taxon>Actinomycetes</taxon>
        <taxon>Actinomycetales</taxon>
        <taxon>Actinomycetaceae</taxon>
        <taxon>Arcanobacterium</taxon>
    </lineage>
</organism>
<evidence type="ECO:0000256" key="8">
    <source>
        <dbReference type="ARBA" id="ARBA00023014"/>
    </source>
</evidence>
<evidence type="ECO:0000256" key="6">
    <source>
        <dbReference type="ARBA" id="ARBA00022982"/>
    </source>
</evidence>
<dbReference type="Pfam" id="PF05187">
    <property type="entry name" value="Fer4_ETF_QO"/>
    <property type="match status" value="1"/>
</dbReference>
<evidence type="ECO:0000313" key="12">
    <source>
        <dbReference type="EMBL" id="QRV02700.1"/>
    </source>
</evidence>
<keyword evidence="13" id="KW-1185">Reference proteome</keyword>
<evidence type="ECO:0000313" key="13">
    <source>
        <dbReference type="Proteomes" id="UP000602653"/>
    </source>
</evidence>
<dbReference type="SUPFAM" id="SSF54862">
    <property type="entry name" value="4Fe-4S ferredoxins"/>
    <property type="match status" value="1"/>
</dbReference>